<dbReference type="eggNOG" id="COG0583">
    <property type="taxonomic scope" value="Bacteria"/>
</dbReference>
<dbReference type="SUPFAM" id="SSF46785">
    <property type="entry name" value="Winged helix' DNA-binding domain"/>
    <property type="match status" value="1"/>
</dbReference>
<evidence type="ECO:0000259" key="5">
    <source>
        <dbReference type="PROSITE" id="PS50931"/>
    </source>
</evidence>
<dbReference type="GO" id="GO:0003700">
    <property type="term" value="F:DNA-binding transcription factor activity"/>
    <property type="evidence" value="ECO:0007669"/>
    <property type="project" value="InterPro"/>
</dbReference>
<dbReference type="Pfam" id="PF03466">
    <property type="entry name" value="LysR_substrate"/>
    <property type="match status" value="1"/>
</dbReference>
<dbReference type="InterPro" id="IPR036388">
    <property type="entry name" value="WH-like_DNA-bd_sf"/>
</dbReference>
<evidence type="ECO:0000256" key="1">
    <source>
        <dbReference type="ARBA" id="ARBA00009437"/>
    </source>
</evidence>
<accession>A0A0R1S719</accession>
<gene>
    <name evidence="6" type="ORF">FC23_GL000369</name>
</gene>
<comment type="caution">
    <text evidence="6">The sequence shown here is derived from an EMBL/GenBank/DDBJ whole genome shotgun (WGS) entry which is preliminary data.</text>
</comment>
<keyword evidence="2" id="KW-0805">Transcription regulation</keyword>
<dbReference type="InterPro" id="IPR050950">
    <property type="entry name" value="HTH-type_LysR_regulators"/>
</dbReference>
<dbReference type="PROSITE" id="PS50931">
    <property type="entry name" value="HTH_LYSR"/>
    <property type="match status" value="1"/>
</dbReference>
<dbReference type="STRING" id="1122152.GCA_000425905_01346"/>
<dbReference type="PANTHER" id="PTHR30419">
    <property type="entry name" value="HTH-TYPE TRANSCRIPTIONAL REGULATOR YBHD"/>
    <property type="match status" value="1"/>
</dbReference>
<organism evidence="6 7">
    <name type="scientific">Lactobacillus psittaci DSM 15354</name>
    <dbReference type="NCBI Taxonomy" id="1122152"/>
    <lineage>
        <taxon>Bacteria</taxon>
        <taxon>Bacillati</taxon>
        <taxon>Bacillota</taxon>
        <taxon>Bacilli</taxon>
        <taxon>Lactobacillales</taxon>
        <taxon>Lactobacillaceae</taxon>
        <taxon>Lactobacillus</taxon>
    </lineage>
</organism>
<dbReference type="OrthoDB" id="9778774at2"/>
<name>A0A0R1S719_9LACO</name>
<evidence type="ECO:0000256" key="4">
    <source>
        <dbReference type="ARBA" id="ARBA00023163"/>
    </source>
</evidence>
<dbReference type="GO" id="GO:0003677">
    <property type="term" value="F:DNA binding"/>
    <property type="evidence" value="ECO:0007669"/>
    <property type="project" value="UniProtKB-KW"/>
</dbReference>
<dbReference type="CDD" id="cd05466">
    <property type="entry name" value="PBP2_LTTR_substrate"/>
    <property type="match status" value="1"/>
</dbReference>
<dbReference type="Gene3D" id="3.40.190.290">
    <property type="match status" value="1"/>
</dbReference>
<dbReference type="GO" id="GO:0005829">
    <property type="term" value="C:cytosol"/>
    <property type="evidence" value="ECO:0007669"/>
    <property type="project" value="TreeGrafter"/>
</dbReference>
<dbReference type="PRINTS" id="PR00039">
    <property type="entry name" value="HTHLYSR"/>
</dbReference>
<evidence type="ECO:0000256" key="2">
    <source>
        <dbReference type="ARBA" id="ARBA00023015"/>
    </source>
</evidence>
<dbReference type="AlphaFoldDB" id="A0A0R1S719"/>
<evidence type="ECO:0000256" key="3">
    <source>
        <dbReference type="ARBA" id="ARBA00023125"/>
    </source>
</evidence>
<dbReference type="PATRIC" id="fig|1122152.4.peg.375"/>
<proteinExistence type="inferred from homology"/>
<dbReference type="Proteomes" id="UP000051931">
    <property type="component" value="Unassembled WGS sequence"/>
</dbReference>
<dbReference type="InterPro" id="IPR000847">
    <property type="entry name" value="LysR_HTH_N"/>
</dbReference>
<dbReference type="EMBL" id="AZFB01000013">
    <property type="protein sequence ID" value="KRL62115.1"/>
    <property type="molecule type" value="Genomic_DNA"/>
</dbReference>
<keyword evidence="7" id="KW-1185">Reference proteome</keyword>
<comment type="similarity">
    <text evidence="1">Belongs to the LysR transcriptional regulatory family.</text>
</comment>
<evidence type="ECO:0000313" key="6">
    <source>
        <dbReference type="EMBL" id="KRL62115.1"/>
    </source>
</evidence>
<dbReference type="InterPro" id="IPR005119">
    <property type="entry name" value="LysR_subst-bd"/>
</dbReference>
<keyword evidence="4" id="KW-0804">Transcription</keyword>
<dbReference type="SUPFAM" id="SSF53850">
    <property type="entry name" value="Periplasmic binding protein-like II"/>
    <property type="match status" value="1"/>
</dbReference>
<dbReference type="RefSeq" id="WP_027825290.1">
    <property type="nucleotide sequence ID" value="NZ_AUEI01000015.1"/>
</dbReference>
<keyword evidence="3" id="KW-0238">DNA-binding</keyword>
<evidence type="ECO:0000313" key="7">
    <source>
        <dbReference type="Proteomes" id="UP000051931"/>
    </source>
</evidence>
<protein>
    <submittedName>
        <fullName evidence="6">Transcriptional regulator</fullName>
    </submittedName>
</protein>
<sequence length="314" mass="35399">MHDPETVLHYLDALLEESNFTKAARALYISQPYLTQTIKRLEEKLGIKLINRTVPFTLTEAGTIYYKYLENSVASKRKLHSQLVKYENPKLEVIRISVLESLGCFLIPTILPNFLKSHPNIKVQLSEVSPRASENLLLAEEVDCYLGQTPKALSKGIKPYINGNEKYYIVIPANSEFYQAGKFILEPDAFDLKTLLQQPFLLSNGSSAIRHQVDGLFQKYKIKPNIILESQNVLTTTGLAINGMGLTISSASILKRYKETPLNLLPISPDLLSIEYFIAVKQGRKLTPGIQDLITTFLRSDLSPEIKQTKRTIS</sequence>
<feature type="domain" description="HTH lysR-type" evidence="5">
    <location>
        <begin position="8"/>
        <end position="59"/>
    </location>
</feature>
<dbReference type="Pfam" id="PF00126">
    <property type="entry name" value="HTH_1"/>
    <property type="match status" value="1"/>
</dbReference>
<dbReference type="Gene3D" id="1.10.10.10">
    <property type="entry name" value="Winged helix-like DNA-binding domain superfamily/Winged helix DNA-binding domain"/>
    <property type="match status" value="1"/>
</dbReference>
<reference evidence="6 7" key="1">
    <citation type="journal article" date="2015" name="Genome Announc.">
        <title>Expanding the biotechnology potential of lactobacilli through comparative genomics of 213 strains and associated genera.</title>
        <authorList>
            <person name="Sun Z."/>
            <person name="Harris H.M."/>
            <person name="McCann A."/>
            <person name="Guo C."/>
            <person name="Argimon S."/>
            <person name="Zhang W."/>
            <person name="Yang X."/>
            <person name="Jeffery I.B."/>
            <person name="Cooney J.C."/>
            <person name="Kagawa T.F."/>
            <person name="Liu W."/>
            <person name="Song Y."/>
            <person name="Salvetti E."/>
            <person name="Wrobel A."/>
            <person name="Rasinkangas P."/>
            <person name="Parkhill J."/>
            <person name="Rea M.C."/>
            <person name="O'Sullivan O."/>
            <person name="Ritari J."/>
            <person name="Douillard F.P."/>
            <person name="Paul Ross R."/>
            <person name="Yang R."/>
            <person name="Briner A.E."/>
            <person name="Felis G.E."/>
            <person name="de Vos W.M."/>
            <person name="Barrangou R."/>
            <person name="Klaenhammer T.R."/>
            <person name="Caufield P.W."/>
            <person name="Cui Y."/>
            <person name="Zhang H."/>
            <person name="O'Toole P.W."/>
        </authorList>
    </citation>
    <scope>NUCLEOTIDE SEQUENCE [LARGE SCALE GENOMIC DNA]</scope>
    <source>
        <strain evidence="6 7">DSM 15354</strain>
    </source>
</reference>
<dbReference type="InterPro" id="IPR036390">
    <property type="entry name" value="WH_DNA-bd_sf"/>
</dbReference>